<evidence type="ECO:0000313" key="4">
    <source>
        <dbReference type="Proteomes" id="UP001044222"/>
    </source>
</evidence>
<proteinExistence type="predicted"/>
<dbReference type="EMBL" id="JAFIRN010000013">
    <property type="protein sequence ID" value="KAG5836847.1"/>
    <property type="molecule type" value="Genomic_DNA"/>
</dbReference>
<feature type="region of interest" description="Disordered" evidence="1">
    <location>
        <begin position="99"/>
        <end position="241"/>
    </location>
</feature>
<dbReference type="PANTHER" id="PTHR45716:SF5">
    <property type="entry name" value="SYNAPTOTAGMIN-LIKE PROTEIN 2"/>
    <property type="match status" value="1"/>
</dbReference>
<protein>
    <recommendedName>
        <fullName evidence="2">RabBD domain-containing protein</fullName>
    </recommendedName>
</protein>
<comment type="caution">
    <text evidence="3">The sequence shown here is derived from an EMBL/GenBank/DDBJ whole genome shotgun (WGS) entry which is preliminary data.</text>
</comment>
<feature type="compositionally biased region" description="Basic and acidic residues" evidence="1">
    <location>
        <begin position="102"/>
        <end position="114"/>
    </location>
</feature>
<feature type="domain" description="RabBD" evidence="2">
    <location>
        <begin position="1"/>
        <end position="57"/>
    </location>
</feature>
<sequence length="329" mass="36478">MIDLSYLTEEEQEMIVTVLKRDAELKKAEEDRVKQLQKIPADGGKLKYLSGEWFYEAKSQRHLDRIHGSDIIRASMNQKDQMTLLSLTQSWAARTRALSNGNKEKLRPPERLGENQEPPKQPKEDRESDHASRDLKQERPRVALRSSTKRHNPFNRASLVLSETPGETASQLTSGAAELHETTAGESFSPLKSDVSGPTDDLSLKGAGRRLELPGDQPSLPADVAPEGKPTEKGAEDKNLDGTLYGEQAGFVPRDAAGGQTCGRVGSMGTKTWSVWTTPRHWMRKEGRWSQAPTARRMMAAVVSALPRAAQSVISHQREGVVPRMLPEL</sequence>
<dbReference type="GO" id="GO:0006887">
    <property type="term" value="P:exocytosis"/>
    <property type="evidence" value="ECO:0007669"/>
    <property type="project" value="TreeGrafter"/>
</dbReference>
<organism evidence="3 4">
    <name type="scientific">Anguilla anguilla</name>
    <name type="common">European freshwater eel</name>
    <name type="synonym">Muraena anguilla</name>
    <dbReference type="NCBI Taxonomy" id="7936"/>
    <lineage>
        <taxon>Eukaryota</taxon>
        <taxon>Metazoa</taxon>
        <taxon>Chordata</taxon>
        <taxon>Craniata</taxon>
        <taxon>Vertebrata</taxon>
        <taxon>Euteleostomi</taxon>
        <taxon>Actinopterygii</taxon>
        <taxon>Neopterygii</taxon>
        <taxon>Teleostei</taxon>
        <taxon>Anguilliformes</taxon>
        <taxon>Anguillidae</taxon>
        <taxon>Anguilla</taxon>
    </lineage>
</organism>
<feature type="compositionally biased region" description="Basic and acidic residues" evidence="1">
    <location>
        <begin position="229"/>
        <end position="240"/>
    </location>
</feature>
<evidence type="ECO:0000313" key="3">
    <source>
        <dbReference type="EMBL" id="KAG5836847.1"/>
    </source>
</evidence>
<gene>
    <name evidence="3" type="ORF">ANANG_G00233030</name>
</gene>
<evidence type="ECO:0000259" key="2">
    <source>
        <dbReference type="PROSITE" id="PS50916"/>
    </source>
</evidence>
<evidence type="ECO:0000256" key="1">
    <source>
        <dbReference type="SAM" id="MobiDB-lite"/>
    </source>
</evidence>
<dbReference type="Proteomes" id="UP001044222">
    <property type="component" value="Chromosome 13"/>
</dbReference>
<dbReference type="PROSITE" id="PS50916">
    <property type="entry name" value="RABBD"/>
    <property type="match status" value="1"/>
</dbReference>
<reference evidence="3" key="1">
    <citation type="submission" date="2021-01" db="EMBL/GenBank/DDBJ databases">
        <title>A chromosome-scale assembly of European eel, Anguilla anguilla.</title>
        <authorList>
            <person name="Henkel C."/>
            <person name="Jong-Raadsen S.A."/>
            <person name="Dufour S."/>
            <person name="Weltzien F.-A."/>
            <person name="Palstra A.P."/>
            <person name="Pelster B."/>
            <person name="Spaink H.P."/>
            <person name="Van Den Thillart G.E."/>
            <person name="Jansen H."/>
            <person name="Zahm M."/>
            <person name="Klopp C."/>
            <person name="Cedric C."/>
            <person name="Louis A."/>
            <person name="Berthelot C."/>
            <person name="Parey E."/>
            <person name="Roest Crollius H."/>
            <person name="Montfort J."/>
            <person name="Robinson-Rechavi M."/>
            <person name="Bucao C."/>
            <person name="Bouchez O."/>
            <person name="Gislard M."/>
            <person name="Lluch J."/>
            <person name="Milhes M."/>
            <person name="Lampietro C."/>
            <person name="Lopez Roques C."/>
            <person name="Donnadieu C."/>
            <person name="Braasch I."/>
            <person name="Desvignes T."/>
            <person name="Postlethwait J."/>
            <person name="Bobe J."/>
            <person name="Guiguen Y."/>
            <person name="Dirks R."/>
        </authorList>
    </citation>
    <scope>NUCLEOTIDE SEQUENCE</scope>
    <source>
        <strain evidence="3">Tag_6206</strain>
        <tissue evidence="3">Liver</tissue>
    </source>
</reference>
<name>A0A9D3RRB1_ANGAN</name>
<dbReference type="GO" id="GO:0006886">
    <property type="term" value="P:intracellular protein transport"/>
    <property type="evidence" value="ECO:0007669"/>
    <property type="project" value="InterPro"/>
</dbReference>
<keyword evidence="4" id="KW-1185">Reference proteome</keyword>
<dbReference type="GO" id="GO:0031267">
    <property type="term" value="F:small GTPase binding"/>
    <property type="evidence" value="ECO:0007669"/>
    <property type="project" value="InterPro"/>
</dbReference>
<dbReference type="Gene3D" id="6.10.250.3000">
    <property type="match status" value="1"/>
</dbReference>
<dbReference type="PANTHER" id="PTHR45716">
    <property type="entry name" value="BITESIZE, ISOFORM I"/>
    <property type="match status" value="1"/>
</dbReference>
<dbReference type="GO" id="GO:0042043">
    <property type="term" value="F:neurexin family protein binding"/>
    <property type="evidence" value="ECO:0007669"/>
    <property type="project" value="TreeGrafter"/>
</dbReference>
<dbReference type="GO" id="GO:0070382">
    <property type="term" value="C:exocytic vesicle"/>
    <property type="evidence" value="ECO:0007669"/>
    <property type="project" value="TreeGrafter"/>
</dbReference>
<dbReference type="GO" id="GO:0005886">
    <property type="term" value="C:plasma membrane"/>
    <property type="evidence" value="ECO:0007669"/>
    <property type="project" value="TreeGrafter"/>
</dbReference>
<feature type="compositionally biased region" description="Polar residues" evidence="1">
    <location>
        <begin position="165"/>
        <end position="174"/>
    </location>
</feature>
<accession>A0A9D3RRB1</accession>
<feature type="compositionally biased region" description="Basic and acidic residues" evidence="1">
    <location>
        <begin position="120"/>
        <end position="141"/>
    </location>
</feature>
<dbReference type="AlphaFoldDB" id="A0A9D3RRB1"/>
<dbReference type="InterPro" id="IPR010911">
    <property type="entry name" value="Rab_BD"/>
</dbReference>